<dbReference type="EMBL" id="JABEMA010000040">
    <property type="protein sequence ID" value="NNH22435.1"/>
    <property type="molecule type" value="Genomic_DNA"/>
</dbReference>
<dbReference type="RefSeq" id="WP_171202280.1">
    <property type="nucleotide sequence ID" value="NZ_BAAANP010000005.1"/>
</dbReference>
<keyword evidence="1" id="KW-0472">Membrane</keyword>
<comment type="caution">
    <text evidence="2">The sequence shown here is derived from an EMBL/GenBank/DDBJ whole genome shotgun (WGS) entry which is preliminary data.</text>
</comment>
<evidence type="ECO:0000313" key="3">
    <source>
        <dbReference type="Proteomes" id="UP000555552"/>
    </source>
</evidence>
<accession>A0A849BM48</accession>
<dbReference type="AlphaFoldDB" id="A0A849BM48"/>
<protein>
    <recommendedName>
        <fullName evidence="4">DUF2007 domain-containing protein</fullName>
    </recommendedName>
</protein>
<organism evidence="2 3">
    <name type="scientific">Pseudokineococcus marinus</name>
    <dbReference type="NCBI Taxonomy" id="351215"/>
    <lineage>
        <taxon>Bacteria</taxon>
        <taxon>Bacillati</taxon>
        <taxon>Actinomycetota</taxon>
        <taxon>Actinomycetes</taxon>
        <taxon>Kineosporiales</taxon>
        <taxon>Kineosporiaceae</taxon>
        <taxon>Pseudokineococcus</taxon>
    </lineage>
</organism>
<feature type="transmembrane region" description="Helical" evidence="1">
    <location>
        <begin position="6"/>
        <end position="27"/>
    </location>
</feature>
<keyword evidence="1" id="KW-0812">Transmembrane</keyword>
<sequence>MPQWGSYSFLFGPLVAFCVVGVLALLLRWTWARGSSLVPGRARSGAPTDYGLLVPVAEPATFVEAEVLRQKLEREGLRATLAPTTDGPRVLVFPRDQEVARAILRR</sequence>
<keyword evidence="3" id="KW-1185">Reference proteome</keyword>
<reference evidence="2 3" key="1">
    <citation type="submission" date="2020-05" db="EMBL/GenBank/DDBJ databases">
        <title>MicrobeNet Type strains.</title>
        <authorList>
            <person name="Nicholson A.C."/>
        </authorList>
    </citation>
    <scope>NUCLEOTIDE SEQUENCE [LARGE SCALE GENOMIC DNA]</scope>
    <source>
        <strain evidence="2 3">JCM 14547</strain>
    </source>
</reference>
<proteinExistence type="predicted"/>
<dbReference type="Proteomes" id="UP000555552">
    <property type="component" value="Unassembled WGS sequence"/>
</dbReference>
<evidence type="ECO:0000313" key="2">
    <source>
        <dbReference type="EMBL" id="NNH22435.1"/>
    </source>
</evidence>
<gene>
    <name evidence="2" type="ORF">HLB09_04890</name>
</gene>
<evidence type="ECO:0000256" key="1">
    <source>
        <dbReference type="SAM" id="Phobius"/>
    </source>
</evidence>
<name>A0A849BM48_9ACTN</name>
<keyword evidence="1" id="KW-1133">Transmembrane helix</keyword>
<evidence type="ECO:0008006" key="4">
    <source>
        <dbReference type="Google" id="ProtNLM"/>
    </source>
</evidence>